<dbReference type="Proteomes" id="UP000185407">
    <property type="component" value="Segment"/>
</dbReference>
<dbReference type="EMBL" id="KJ019157">
    <property type="protein sequence ID" value="AIX45136.1"/>
    <property type="molecule type" value="Genomic_DNA"/>
</dbReference>
<accession>A0A0E3F7C4</accession>
<dbReference type="Proteomes" id="UP000185391">
    <property type="component" value="Segment"/>
</dbReference>
<dbReference type="EMBL" id="KJ019163">
    <property type="protein sequence ID" value="AIX46496.1"/>
    <property type="molecule type" value="Genomic_DNA"/>
</dbReference>
<dbReference type="EMBL" id="KJ019084">
    <property type="protein sequence ID" value="AIX27155.1"/>
    <property type="molecule type" value="Genomic_DNA"/>
</dbReference>
<dbReference type="EMBL" id="KJ019088">
    <property type="protein sequence ID" value="AIX28140.1"/>
    <property type="molecule type" value="Genomic_DNA"/>
</dbReference>
<evidence type="ECO:0000313" key="23">
    <source>
        <dbReference type="EMBL" id="AIX46496.1"/>
    </source>
</evidence>
<dbReference type="Proteomes" id="UP000185400">
    <property type="component" value="Segment"/>
</dbReference>
<dbReference type="Proteomes" id="UP000185403">
    <property type="component" value="Segment"/>
</dbReference>
<dbReference type="Proteomes" id="UP000033004">
    <property type="component" value="Segment"/>
</dbReference>
<evidence type="ECO:0000313" key="15">
    <source>
        <dbReference type="EMBL" id="AIX35345.1"/>
    </source>
</evidence>
<organism evidence="6 26">
    <name type="scientific">Synechococcus phage ACG-2014a</name>
    <dbReference type="NCBI Taxonomy" id="1493507"/>
    <lineage>
        <taxon>Viruses</taxon>
        <taxon>Duplodnaviria</taxon>
        <taxon>Heunggongvirae</taxon>
        <taxon>Uroviricota</taxon>
        <taxon>Caudoviricetes</taxon>
        <taxon>Pantevenvirales</taxon>
        <taxon>Kyanoviridae</taxon>
        <taxon>Acionnavirus</taxon>
        <taxon>Acionnavirus monteraybay</taxon>
    </lineage>
</organism>
<name>A0A0E3F7C4_9CAUD</name>
<dbReference type="EMBL" id="KJ019137">
    <property type="protein sequence ID" value="AIX39948.1"/>
    <property type="molecule type" value="Genomic_DNA"/>
</dbReference>
<dbReference type="Proteomes" id="UP000185390">
    <property type="component" value="Segment"/>
</dbReference>
<dbReference type="EMBL" id="KJ019076">
    <property type="protein sequence ID" value="AIX25436.1"/>
    <property type="molecule type" value="Genomic_DNA"/>
</dbReference>
<evidence type="ECO:0000313" key="19">
    <source>
        <dbReference type="EMBL" id="AIX40158.1"/>
    </source>
</evidence>
<dbReference type="Proteomes" id="UP000185405">
    <property type="component" value="Segment"/>
</dbReference>
<dbReference type="Proteomes" id="UP000185409">
    <property type="component" value="Segment"/>
</dbReference>
<dbReference type="EMBL" id="KJ019116">
    <property type="protein sequence ID" value="AIX35345.1"/>
    <property type="molecule type" value="Genomic_DNA"/>
</dbReference>
<dbReference type="Proteomes" id="UP000185392">
    <property type="component" value="Segment"/>
</dbReference>
<dbReference type="EMBL" id="KJ019038">
    <property type="protein sequence ID" value="AIX16811.1"/>
    <property type="molecule type" value="Genomic_DNA"/>
</dbReference>
<dbReference type="EMBL" id="KJ019067">
    <property type="protein sequence ID" value="AIX23483.1"/>
    <property type="molecule type" value="Genomic_DNA"/>
</dbReference>
<evidence type="ECO:0000313" key="2">
    <source>
        <dbReference type="EMBL" id="AIX15053.1"/>
    </source>
</evidence>
<evidence type="ECO:0000313" key="21">
    <source>
        <dbReference type="EMBL" id="AIX45136.1"/>
    </source>
</evidence>
<evidence type="ECO:0000313" key="5">
    <source>
        <dbReference type="EMBL" id="AIX17020.1"/>
    </source>
</evidence>
<dbReference type="Proteomes" id="UP000185397">
    <property type="component" value="Segment"/>
</dbReference>
<dbReference type="EMBL" id="KJ019122">
    <property type="protein sequence ID" value="AIX36640.1"/>
    <property type="molecule type" value="Genomic_DNA"/>
</dbReference>
<evidence type="ECO:0000313" key="22">
    <source>
        <dbReference type="EMBL" id="AIX45347.1"/>
    </source>
</evidence>
<dbReference type="Proteomes" id="UP000185399">
    <property type="component" value="Segment"/>
</dbReference>
<evidence type="ECO:0000313" key="4">
    <source>
        <dbReference type="EMBL" id="AIX16811.1"/>
    </source>
</evidence>
<dbReference type="EMBL" id="KJ019138">
    <property type="protein sequence ID" value="AIX40158.1"/>
    <property type="molecule type" value="Genomic_DNA"/>
</dbReference>
<evidence type="ECO:0000313" key="11">
    <source>
        <dbReference type="EMBL" id="AIX27155.1"/>
    </source>
</evidence>
<evidence type="ECO:0000313" key="14">
    <source>
        <dbReference type="EMBL" id="AIX34922.1"/>
    </source>
</evidence>
<dbReference type="Proteomes" id="UP000185398">
    <property type="component" value="Segment"/>
</dbReference>
<reference evidence="24 25" key="1">
    <citation type="submission" date="2013-12" db="EMBL/GenBank/DDBJ databases">
        <title>Ecological redundancy of diverse viral populations within a natural community.</title>
        <authorList>
            <person name="Gregory A.C."/>
            <person name="LaButti K."/>
            <person name="Copeland A."/>
            <person name="Woyke T."/>
            <person name="Sullivan M.B."/>
        </authorList>
    </citation>
    <scope>NUCLEOTIDE SEQUENCE [LARGE SCALE GENOMIC DNA]</scope>
    <source>
        <strain evidence="17">Syn7803C101</strain>
        <strain evidence="18">Syn7803C104</strain>
        <strain evidence="19">Syn7803C107</strain>
        <strain evidence="20">Syn7803C26</strain>
        <strain evidence="21">Syn7803C31</strain>
        <strain evidence="22">Syn7803C33</strain>
        <strain evidence="23">Syn7803C38</strain>
        <strain evidence="1">Syn7803C42</strain>
        <strain evidence="2">Syn7803C47</strain>
        <strain evidence="3">Syn7803C53</strain>
        <strain evidence="4">Syn7803C59</strain>
        <strain evidence="5">Syn7803C60</strain>
        <strain evidence="6">Syn7803C99</strain>
        <strain evidence="13">Syn7803US1</strain>
        <strain evidence="7">Syn7803US101</strain>
        <strain evidence="8">Syn7803US102</strain>
        <strain evidence="9">Syn7803US112</strain>
        <strain evidence="10">Syn7803US117</strain>
        <strain evidence="11">Syn7803US123</strain>
        <strain evidence="12">Syn7803US19</strain>
        <strain evidence="14">Syn7803US60</strain>
        <strain evidence="15">Syn7803US62</strain>
        <strain evidence="16">Syn7803US79</strain>
    </source>
</reference>
<dbReference type="EMBL" id="KJ019114">
    <property type="protein sequence ID" value="AIX34922.1"/>
    <property type="molecule type" value="Genomic_DNA"/>
</dbReference>
<dbReference type="EMBL" id="KJ019026">
    <property type="protein sequence ID" value="AIX14189.1"/>
    <property type="molecule type" value="Genomic_DNA"/>
</dbReference>
<dbReference type="Proteomes" id="UP000185394">
    <property type="component" value="Segment"/>
</dbReference>
<dbReference type="Proteomes" id="UP000185406">
    <property type="component" value="Segment"/>
</dbReference>
<evidence type="ECO:0000313" key="24">
    <source>
        <dbReference type="Proteomes" id="UP000033004"/>
    </source>
</evidence>
<evidence type="ECO:0000313" key="12">
    <source>
        <dbReference type="EMBL" id="AIX27933.1"/>
    </source>
</evidence>
<gene>
    <name evidence="17" type="ORF">Syn7803C101_4</name>
    <name evidence="18" type="ORF">Syn7803C104_4</name>
    <name evidence="19" type="ORF">Syn7803C107_4</name>
    <name evidence="20" type="ORF">Syn7803C26_4</name>
    <name evidence="21" type="ORF">Syn7803C31_4</name>
    <name evidence="22" type="ORF">Syn7803C33_4</name>
    <name evidence="23" type="ORF">Syn7803C38_4</name>
    <name evidence="1" type="ORF">Syn7803C42_4</name>
    <name evidence="2" type="ORF">Syn7803C47_4</name>
    <name evidence="3" type="ORF">Syn7803C53_4</name>
    <name evidence="4" type="ORF">Syn7803C59_4</name>
    <name evidence="5" type="ORF">Syn7803C60_4</name>
    <name evidence="6" type="ORF">Syn7803C99_4</name>
    <name evidence="7" type="ORF">Syn7803US101_4</name>
    <name evidence="8" type="ORF">Syn7803US102_4</name>
    <name evidence="9" type="ORF">Syn7803US112_4</name>
    <name evidence="10" type="ORF">Syn7803US117_4</name>
    <name evidence="11" type="ORF">Syn7803US123_4</name>
    <name evidence="12" type="ORF">Syn7803US19_4</name>
    <name evidence="13" type="ORF">Syn7803US1_4</name>
    <name evidence="14" type="ORF">Syn7803US60_4</name>
    <name evidence="15" type="ORF">Syn7803US62_4</name>
    <name evidence="16" type="ORF">Syn7803US79_4</name>
</gene>
<evidence type="ECO:0000313" key="18">
    <source>
        <dbReference type="EMBL" id="AIX39948.1"/>
    </source>
</evidence>
<proteinExistence type="predicted"/>
<dbReference type="Proteomes" id="UP000185388">
    <property type="component" value="Segment"/>
</dbReference>
<dbReference type="Proteomes" id="UP000185396">
    <property type="component" value="Segment"/>
</dbReference>
<dbReference type="Proteomes" id="UP000185393">
    <property type="component" value="Segment"/>
</dbReference>
<evidence type="ECO:0000313" key="3">
    <source>
        <dbReference type="EMBL" id="AIX15701.1"/>
    </source>
</evidence>
<evidence type="ECO:0000313" key="26">
    <source>
        <dbReference type="Proteomes" id="UP000185403"/>
    </source>
</evidence>
<evidence type="ECO:0000313" key="10">
    <source>
        <dbReference type="EMBL" id="AIX26519.1"/>
    </source>
</evidence>
<evidence type="ECO:0000313" key="16">
    <source>
        <dbReference type="EMBL" id="AIX36640.1"/>
    </source>
</evidence>
<dbReference type="EMBL" id="KJ019033">
    <property type="protein sequence ID" value="AIX15701.1"/>
    <property type="molecule type" value="Genomic_DNA"/>
</dbReference>
<evidence type="ECO:0000313" key="8">
    <source>
        <dbReference type="EMBL" id="AIX23689.1"/>
    </source>
</evidence>
<evidence type="ECO:0000313" key="13">
    <source>
        <dbReference type="EMBL" id="AIX28140.1"/>
    </source>
</evidence>
<dbReference type="Proteomes" id="UP000185395">
    <property type="component" value="Segment"/>
</dbReference>
<sequence length="312" mass="33865">MANFRYPLQPPVVSDSLADGGTDLTDYVVFQRKRILYEDNSKGYYGLNLPGNKVSTKKDPNRVYLAMPPQLQTAYQPGYRNVDLGVAGMALSNLGMDVLKKGYDLDQLTTLVQETAGAIAPEFTAGALAGLANSASQALGLAGNIDSNALAQLSGGKVFNPYTEQLFSNMAFRTHSFNFKMFSRSPAEAREVNRIIRYFKEGATPIIGGDDALSARFMEVPDKFDIKFIRLDPSSGSFTESADLHFKIFLSVCKGVTVNYAPDGQYNAFRSPDLGVDSSDGPVPGVQVPAVTLQLSFAETRFVSQADISKGY</sequence>
<evidence type="ECO:0000313" key="7">
    <source>
        <dbReference type="EMBL" id="AIX23483.1"/>
    </source>
</evidence>
<dbReference type="Proteomes" id="UP000185408">
    <property type="component" value="Segment"/>
</dbReference>
<evidence type="ECO:0000313" key="25">
    <source>
        <dbReference type="Proteomes" id="UP000185387"/>
    </source>
</evidence>
<dbReference type="EMBL" id="KJ019039">
    <property type="protein sequence ID" value="AIX17020.1"/>
    <property type="molecule type" value="Genomic_DNA"/>
</dbReference>
<protein>
    <submittedName>
        <fullName evidence="6">Baseplate tail tube cap protein</fullName>
    </submittedName>
</protein>
<dbReference type="Proteomes" id="UP000185402">
    <property type="component" value="Segment"/>
</dbReference>
<dbReference type="EMBL" id="KJ019087">
    <property type="protein sequence ID" value="AIX27933.1"/>
    <property type="molecule type" value="Genomic_DNA"/>
</dbReference>
<dbReference type="EMBL" id="KJ019135">
    <property type="protein sequence ID" value="AIX39522.1"/>
    <property type="molecule type" value="Genomic_DNA"/>
</dbReference>
<dbReference type="Proteomes" id="UP000185387">
    <property type="component" value="Segment"/>
</dbReference>
<evidence type="ECO:0000313" key="9">
    <source>
        <dbReference type="EMBL" id="AIX25436.1"/>
    </source>
</evidence>
<evidence type="ECO:0000313" key="1">
    <source>
        <dbReference type="EMBL" id="AIX14189.1"/>
    </source>
</evidence>
<dbReference type="EMBL" id="KJ019081">
    <property type="protein sequence ID" value="AIX26519.1"/>
    <property type="molecule type" value="Genomic_DNA"/>
</dbReference>
<dbReference type="Proteomes" id="UP000185389">
    <property type="component" value="Segment"/>
</dbReference>
<dbReference type="Proteomes" id="UP000185401">
    <property type="component" value="Segment"/>
</dbReference>
<dbReference type="EMBL" id="KJ019158">
    <property type="protein sequence ID" value="AIX45347.1"/>
    <property type="molecule type" value="Genomic_DNA"/>
</dbReference>
<dbReference type="EMBL" id="KJ019068">
    <property type="protein sequence ID" value="AIX23689.1"/>
    <property type="molecule type" value="Genomic_DNA"/>
</dbReference>
<dbReference type="EMBL" id="KJ019153">
    <property type="protein sequence ID" value="AIX44216.1"/>
    <property type="molecule type" value="Genomic_DNA"/>
</dbReference>
<dbReference type="EMBL" id="KJ019030">
    <property type="protein sequence ID" value="AIX15053.1"/>
    <property type="molecule type" value="Genomic_DNA"/>
</dbReference>
<evidence type="ECO:0000313" key="20">
    <source>
        <dbReference type="EMBL" id="AIX44216.1"/>
    </source>
</evidence>
<evidence type="ECO:0000313" key="17">
    <source>
        <dbReference type="EMBL" id="AIX39522.1"/>
    </source>
</evidence>
<dbReference type="EMBL" id="KJ019065">
    <property type="protein sequence ID" value="AIX22987.1"/>
    <property type="molecule type" value="Genomic_DNA"/>
</dbReference>
<evidence type="ECO:0000313" key="6">
    <source>
        <dbReference type="EMBL" id="AIX22987.1"/>
    </source>
</evidence>